<accession>A0ABQ7F9V3</accession>
<reference evidence="1 2" key="1">
    <citation type="journal article" date="2020" name="BMC Genomics">
        <title>Intraspecific diversification of the crop wild relative Brassica cretica Lam. using demographic model selection.</title>
        <authorList>
            <person name="Kioukis A."/>
            <person name="Michalopoulou V.A."/>
            <person name="Briers L."/>
            <person name="Pirintsos S."/>
            <person name="Studholme D.J."/>
            <person name="Pavlidis P."/>
            <person name="Sarris P.F."/>
        </authorList>
    </citation>
    <scope>NUCLEOTIDE SEQUENCE [LARGE SCALE GENOMIC DNA]</scope>
    <source>
        <strain evidence="2">cv. PFS-1207/04</strain>
    </source>
</reference>
<protein>
    <submittedName>
        <fullName evidence="1">Uncharacterized protein</fullName>
    </submittedName>
</protein>
<sequence length="134" mass="14908">MRMHDYGLIRLALGGIGQDRPKSNSRSNSPLGELDYFRPTLPMASWIDSRFVQLAQWRNGFSGTFRVGYPYGELDSRQLAVMASWLAGYRSNSAYSELACRLTGHMALFLRSSELASGIDGSFPSFSFPQLIAS</sequence>
<name>A0ABQ7F9V3_BRACR</name>
<gene>
    <name evidence="1" type="ORF">DY000_02047549</name>
</gene>
<proteinExistence type="predicted"/>
<evidence type="ECO:0000313" key="1">
    <source>
        <dbReference type="EMBL" id="KAF3611911.1"/>
    </source>
</evidence>
<evidence type="ECO:0000313" key="2">
    <source>
        <dbReference type="Proteomes" id="UP000266723"/>
    </source>
</evidence>
<dbReference type="Proteomes" id="UP000266723">
    <property type="component" value="Unassembled WGS sequence"/>
</dbReference>
<comment type="caution">
    <text evidence="1">The sequence shown here is derived from an EMBL/GenBank/DDBJ whole genome shotgun (WGS) entry which is preliminary data.</text>
</comment>
<organism evidence="1 2">
    <name type="scientific">Brassica cretica</name>
    <name type="common">Mustard</name>
    <dbReference type="NCBI Taxonomy" id="69181"/>
    <lineage>
        <taxon>Eukaryota</taxon>
        <taxon>Viridiplantae</taxon>
        <taxon>Streptophyta</taxon>
        <taxon>Embryophyta</taxon>
        <taxon>Tracheophyta</taxon>
        <taxon>Spermatophyta</taxon>
        <taxon>Magnoliopsida</taxon>
        <taxon>eudicotyledons</taxon>
        <taxon>Gunneridae</taxon>
        <taxon>Pentapetalae</taxon>
        <taxon>rosids</taxon>
        <taxon>malvids</taxon>
        <taxon>Brassicales</taxon>
        <taxon>Brassicaceae</taxon>
        <taxon>Brassiceae</taxon>
        <taxon>Brassica</taxon>
    </lineage>
</organism>
<keyword evidence="2" id="KW-1185">Reference proteome</keyword>
<dbReference type="EMBL" id="QGKV02000297">
    <property type="protein sequence ID" value="KAF3611911.1"/>
    <property type="molecule type" value="Genomic_DNA"/>
</dbReference>